<dbReference type="CDD" id="cd00082">
    <property type="entry name" value="HisKA"/>
    <property type="match status" value="1"/>
</dbReference>
<dbReference type="SUPFAM" id="SSF55874">
    <property type="entry name" value="ATPase domain of HSP90 chaperone/DNA topoisomerase II/histidine kinase"/>
    <property type="match status" value="1"/>
</dbReference>
<protein>
    <recommendedName>
        <fullName evidence="2">histidine kinase</fullName>
        <ecNumber evidence="2">2.7.13.3</ecNumber>
    </recommendedName>
</protein>
<evidence type="ECO:0000256" key="1">
    <source>
        <dbReference type="ARBA" id="ARBA00000085"/>
    </source>
</evidence>
<dbReference type="GO" id="GO:0005886">
    <property type="term" value="C:plasma membrane"/>
    <property type="evidence" value="ECO:0007669"/>
    <property type="project" value="TreeGrafter"/>
</dbReference>
<dbReference type="InterPro" id="IPR011006">
    <property type="entry name" value="CheY-like_superfamily"/>
</dbReference>
<evidence type="ECO:0000256" key="6">
    <source>
        <dbReference type="PROSITE-ProRule" id="PRU00169"/>
    </source>
</evidence>
<dbReference type="InterPro" id="IPR001789">
    <property type="entry name" value="Sig_transdc_resp-reg_receiver"/>
</dbReference>
<feature type="domain" description="Response regulatory" evidence="10">
    <location>
        <begin position="1952"/>
        <end position="2080"/>
    </location>
</feature>
<keyword evidence="12" id="KW-1185">Reference proteome</keyword>
<feature type="domain" description="Histidine kinase" evidence="9">
    <location>
        <begin position="973"/>
        <end position="1232"/>
    </location>
</feature>
<name>A0A078A2U6_STYLE</name>
<dbReference type="Pfam" id="PF00072">
    <property type="entry name" value="Response_reg"/>
    <property type="match status" value="1"/>
</dbReference>
<keyword evidence="3 6" id="KW-0597">Phosphoprotein</keyword>
<gene>
    <name evidence="11" type="primary">Contig19004.g20162</name>
    <name evidence="11" type="ORF">STYLEM_5564</name>
</gene>
<feature type="compositionally biased region" description="Basic and acidic residues" evidence="7">
    <location>
        <begin position="1889"/>
        <end position="1910"/>
    </location>
</feature>
<dbReference type="SUPFAM" id="SSF52172">
    <property type="entry name" value="CheY-like"/>
    <property type="match status" value="1"/>
</dbReference>
<keyword evidence="8" id="KW-0472">Membrane</keyword>
<feature type="compositionally biased region" description="Basic and acidic residues" evidence="7">
    <location>
        <begin position="1437"/>
        <end position="1451"/>
    </location>
</feature>
<organism evidence="11 12">
    <name type="scientific">Stylonychia lemnae</name>
    <name type="common">Ciliate</name>
    <dbReference type="NCBI Taxonomy" id="5949"/>
    <lineage>
        <taxon>Eukaryota</taxon>
        <taxon>Sar</taxon>
        <taxon>Alveolata</taxon>
        <taxon>Ciliophora</taxon>
        <taxon>Intramacronucleata</taxon>
        <taxon>Spirotrichea</taxon>
        <taxon>Stichotrichia</taxon>
        <taxon>Sporadotrichida</taxon>
        <taxon>Oxytrichidae</taxon>
        <taxon>Stylonychinae</taxon>
        <taxon>Stylonychia</taxon>
    </lineage>
</organism>
<dbReference type="InterPro" id="IPR003661">
    <property type="entry name" value="HisK_dim/P_dom"/>
</dbReference>
<feature type="region of interest" description="Disordered" evidence="7">
    <location>
        <begin position="345"/>
        <end position="375"/>
    </location>
</feature>
<dbReference type="PROSITE" id="PS50109">
    <property type="entry name" value="HIS_KIN"/>
    <property type="match status" value="1"/>
</dbReference>
<evidence type="ECO:0000256" key="3">
    <source>
        <dbReference type="ARBA" id="ARBA00022553"/>
    </source>
</evidence>
<evidence type="ECO:0000256" key="5">
    <source>
        <dbReference type="ARBA" id="ARBA00022777"/>
    </source>
</evidence>
<dbReference type="PRINTS" id="PR00344">
    <property type="entry name" value="BCTRLSENSOR"/>
</dbReference>
<keyword evidence="4" id="KW-0808">Transferase</keyword>
<feature type="region of interest" description="Disordered" evidence="7">
    <location>
        <begin position="1297"/>
        <end position="1319"/>
    </location>
</feature>
<dbReference type="Proteomes" id="UP000039865">
    <property type="component" value="Unassembled WGS sequence"/>
</dbReference>
<dbReference type="GO" id="GO:0000155">
    <property type="term" value="F:phosphorelay sensor kinase activity"/>
    <property type="evidence" value="ECO:0007669"/>
    <property type="project" value="InterPro"/>
</dbReference>
<keyword evidence="8" id="KW-0812">Transmembrane</keyword>
<feature type="transmembrane region" description="Helical" evidence="8">
    <location>
        <begin position="151"/>
        <end position="169"/>
    </location>
</feature>
<evidence type="ECO:0000313" key="12">
    <source>
        <dbReference type="Proteomes" id="UP000039865"/>
    </source>
</evidence>
<dbReference type="EC" id="2.7.13.3" evidence="2"/>
<reference evidence="11 12" key="1">
    <citation type="submission" date="2014-06" db="EMBL/GenBank/DDBJ databases">
        <authorList>
            <person name="Swart Estienne"/>
        </authorList>
    </citation>
    <scope>NUCLEOTIDE SEQUENCE [LARGE SCALE GENOMIC DNA]</scope>
    <source>
        <strain evidence="11 12">130c</strain>
    </source>
</reference>
<dbReference type="CDD" id="cd17546">
    <property type="entry name" value="REC_hyHK_CKI1_RcsC-like"/>
    <property type="match status" value="1"/>
</dbReference>
<dbReference type="InParanoid" id="A0A078A2U6"/>
<dbReference type="SUPFAM" id="SSF47384">
    <property type="entry name" value="Homodimeric domain of signal transducing histidine kinase"/>
    <property type="match status" value="1"/>
</dbReference>
<dbReference type="InterPro" id="IPR004358">
    <property type="entry name" value="Sig_transdc_His_kin-like_C"/>
</dbReference>
<dbReference type="OrthoDB" id="60033at2759"/>
<feature type="transmembrane region" description="Helical" evidence="8">
    <location>
        <begin position="112"/>
        <end position="131"/>
    </location>
</feature>
<keyword evidence="5 11" id="KW-0418">Kinase</keyword>
<dbReference type="PROSITE" id="PS50110">
    <property type="entry name" value="RESPONSE_REGULATORY"/>
    <property type="match status" value="1"/>
</dbReference>
<feature type="compositionally biased region" description="Low complexity" evidence="7">
    <location>
        <begin position="357"/>
        <end position="375"/>
    </location>
</feature>
<dbReference type="GO" id="GO:0009927">
    <property type="term" value="F:histidine phosphotransfer kinase activity"/>
    <property type="evidence" value="ECO:0007669"/>
    <property type="project" value="TreeGrafter"/>
</dbReference>
<dbReference type="Gene3D" id="3.30.565.10">
    <property type="entry name" value="Histidine kinase-like ATPase, C-terminal domain"/>
    <property type="match status" value="1"/>
</dbReference>
<dbReference type="PANTHER" id="PTHR43047">
    <property type="entry name" value="TWO-COMPONENT HISTIDINE PROTEIN KINASE"/>
    <property type="match status" value="1"/>
</dbReference>
<dbReference type="EMBL" id="CCKQ01005382">
    <property type="protein sequence ID" value="CDW76603.1"/>
    <property type="molecule type" value="Genomic_DNA"/>
</dbReference>
<feature type="modified residue" description="4-aspartylphosphate" evidence="6">
    <location>
        <position position="2011"/>
    </location>
</feature>
<dbReference type="InterPro" id="IPR036890">
    <property type="entry name" value="HATPase_C_sf"/>
</dbReference>
<evidence type="ECO:0000256" key="8">
    <source>
        <dbReference type="SAM" id="Phobius"/>
    </source>
</evidence>
<dbReference type="SMART" id="SM00387">
    <property type="entry name" value="HATPase_c"/>
    <property type="match status" value="1"/>
</dbReference>
<dbReference type="SMART" id="SM00448">
    <property type="entry name" value="REC"/>
    <property type="match status" value="1"/>
</dbReference>
<feature type="region of interest" description="Disordered" evidence="7">
    <location>
        <begin position="1437"/>
        <end position="1472"/>
    </location>
</feature>
<evidence type="ECO:0000259" key="10">
    <source>
        <dbReference type="PROSITE" id="PS50110"/>
    </source>
</evidence>
<evidence type="ECO:0000313" key="11">
    <source>
        <dbReference type="EMBL" id="CDW76603.1"/>
    </source>
</evidence>
<comment type="catalytic activity">
    <reaction evidence="1">
        <text>ATP + protein L-histidine = ADP + protein N-phospho-L-histidine.</text>
        <dbReference type="EC" id="2.7.13.3"/>
    </reaction>
</comment>
<keyword evidence="8" id="KW-1133">Transmembrane helix</keyword>
<dbReference type="Gene3D" id="1.10.287.130">
    <property type="match status" value="1"/>
</dbReference>
<dbReference type="InterPro" id="IPR036097">
    <property type="entry name" value="HisK_dim/P_sf"/>
</dbReference>
<sequence length="2086" mass="242095">MLPILSSMFSGKLFKSEEHSSRVGSSANSPTKNSFEFNQFRQNSQERQIMRQPLGNKNDSNQHSQIKRMVSNVLDYQNVFKPAQPKNDQEELCSSSIDLTVLRQKFNGMQKLAVLVYIFIPLFMSKTLLSLQSNYQDIDLQRDIFGVTQMLLWTLGLLTYFTIISYNFMQSMPMKKLRLITAKYTNDTPLFNHTLQKLCRIVEVYILRKKPCTRRRSQPIISDQYFCQKRRPAQHSLSFKAERNLQQRIPDASCNQKQSSMTINPIQIEKLEDDKNYDRFDLIKGGSEVAKQKSTGNISQKVRTQEDNIKAYFEMSKPTIEHQDQQYTQSYGNQVTFQRRQTYFKGKDISNKENKKTNATNNNDINQNLNAQNPNPQQQYDDFNSFSSLAINSMMMKQELNTLQTKRYQGSPNGRFIDERITEKNEDDDQSDLSLSQESDYDQMEILDQIKYENGQYKIQVNDKTIQGLSPFTKSSNSPQFNISVNSTTNINLNTNSFGTNNTRDNTSEIAQSKNRKRIQLKDLQRFHSQDHSESIIQSQNKLAQKLIVKERRQSNLAKSVPELFQPIVKNSLPLQQSNESSSMGKNNQFLVINHNEQDQDSNRSSKMSSSPTFTLFSNKNNDQFDSNFFIKKTNSEQHTLQRQKTNFKVIDIEMGELYLKFNKFSCLYLFGFYMFFIQYREYYLQMPFVFQLAFYTLQGYISDCIIINQKIKKVYMVAIFSSFQFQPSITYSFNIEKVVHVIVNSLFLFMTCQGINNNHKEISQRQMTNEKLDQIIKSDQHLKNLVQLIPYGIAVLNLEDVSHFNHPFGKVLGVKNQKQVIQALTKFQRKIKEEDQIPSQNHARLDVNDHNPRMLKNKKLSVSNLKEDLEYILKNKEIAFKEANNIFDIYYIDKDEGQRLSSARGNLTTPNQPSSIDVHQNNQAQKIYSISISPITWGDKECLLLTVKDITHEKIIDQKQLMDRLKNMIFKSFSHELKTPLNGIIISLETSNHISKQVMSKLRRDKPKGNIQIDDIQKSSKSLRQQLKIIESCSYVLKNIMHDFFDYHQLQTNELSLNVKEFDLKTCIKDITRIVKHQIKFDKVKFKSSITYQNKNGFIQDNIQHNIRMTCDKDRLQQILLNLLMNSIKFTNKGFIELQVYVKHLATPQMIQFKVRDSGIGIESERLPYIFNLFEKNENSNFQQYLKSKSKSARMGLPISQNLCNMMGGHIVVKSLVGQGSTFTFHIPLIPHNQASSFQFLSNNESYSFDNQFKSNEENNQNSIMSRTDNSPNNLINVENLDQDRNRLLQELTIQTKQQSAISRKRDQDEISSEGGDEDYRADFIDEDFQKHSSKDLIWETSQKLGQFELVFNSPNQKNFKIQQELQSNMNANLLYYDEEEKSTPKLNHYVDQFGLNDKSTFSPNRIKQIKSNDVQRFSSISNIGQFLKHNLKDVNQEEEKSEDSYEKSNSESLTSEQLKENQDQNQDQERIDRVSSLINSRDFNFSFQHNLGDSHKQSQISSTTSFAKNRVSSLGFVDCISSEDGTRKNSNKGVIRHGQSFSIRRDSVMDKEFRPIFKKEGSQKDYLMPLHSYIRKVETNLVSRSFNSSFVCNKKMSNKCILDSIGLKNQNQDLALMNQNERLSQSQIIEEPLDCILDSESSQAIMFDPLLRTLEVKNEKNPFNALNGLADSKYLTNYVKNSDRKGNKKYSTRKLAHLNVSQADNIYPIQDDLNSPEMISLTPPRHTGNLFVEECSHREDDQKFFDTIHKNQTEARPSSLGIVDSENQIERIISQINNTDQSQCDMRKDKKKLKFSDKEEIKDGSRSDQIINPVLKFESLHSFAGIGSSEKKFIEPQQQVIDKTGDSIQQKQQKKGGSRRKPLIFSFLPNAQQSREEEFKQPINPRQKREKESKESRDKKNKQDKQDDLFMSPVAKRKVLKQNLHINANQNQSELNMAIEGENDQHQCPQILIVDDVQMNRFAIEKMLLLIFGIKVLQAENGQESLEVLMNYYLNKVCECDGIKIILMDIEMPVMDGITATYKMRQLMRENLGIPDIPIIALTAYLDEKDNCLRAGMRDFMVKPTSKGELQEMLQKYQIRGLIN</sequence>
<feature type="region of interest" description="Disordered" evidence="7">
    <location>
        <begin position="1846"/>
        <end position="1910"/>
    </location>
</feature>
<dbReference type="PANTHER" id="PTHR43047:SF72">
    <property type="entry name" value="OSMOSENSING HISTIDINE PROTEIN KINASE SLN1"/>
    <property type="match status" value="1"/>
</dbReference>
<evidence type="ECO:0000256" key="2">
    <source>
        <dbReference type="ARBA" id="ARBA00012438"/>
    </source>
</evidence>
<feature type="compositionally biased region" description="Basic and acidic residues" evidence="7">
    <location>
        <begin position="1459"/>
        <end position="1472"/>
    </location>
</feature>
<dbReference type="Pfam" id="PF02518">
    <property type="entry name" value="HATPase_c"/>
    <property type="match status" value="1"/>
</dbReference>
<evidence type="ECO:0000256" key="7">
    <source>
        <dbReference type="SAM" id="MobiDB-lite"/>
    </source>
</evidence>
<dbReference type="InterPro" id="IPR005467">
    <property type="entry name" value="His_kinase_dom"/>
</dbReference>
<evidence type="ECO:0000256" key="4">
    <source>
        <dbReference type="ARBA" id="ARBA00022679"/>
    </source>
</evidence>
<evidence type="ECO:0000259" key="9">
    <source>
        <dbReference type="PROSITE" id="PS50109"/>
    </source>
</evidence>
<accession>A0A078A2U6</accession>
<proteinExistence type="predicted"/>
<dbReference type="Gene3D" id="3.40.50.2300">
    <property type="match status" value="1"/>
</dbReference>
<feature type="compositionally biased region" description="Basic residues" evidence="7">
    <location>
        <begin position="1854"/>
        <end position="1864"/>
    </location>
</feature>
<feature type="compositionally biased region" description="Basic and acidic residues" evidence="7">
    <location>
        <begin position="345"/>
        <end position="356"/>
    </location>
</feature>
<dbReference type="InterPro" id="IPR003594">
    <property type="entry name" value="HATPase_dom"/>
</dbReference>